<accession>A0A318LFA7</accession>
<keyword evidence="2" id="KW-0201">Cytochrome c-type biogenesis</keyword>
<dbReference type="GO" id="GO:0016209">
    <property type="term" value="F:antioxidant activity"/>
    <property type="evidence" value="ECO:0007669"/>
    <property type="project" value="InterPro"/>
</dbReference>
<dbReference type="InterPro" id="IPR050553">
    <property type="entry name" value="Thioredoxin_ResA/DsbE_sf"/>
</dbReference>
<keyword evidence="4" id="KW-1015">Disulfide bond</keyword>
<dbReference type="PROSITE" id="PS51352">
    <property type="entry name" value="THIOREDOXIN_2"/>
    <property type="match status" value="1"/>
</dbReference>
<keyword evidence="9" id="KW-1185">Reference proteome</keyword>
<keyword evidence="6" id="KW-0812">Transmembrane</keyword>
<dbReference type="SUPFAM" id="SSF52833">
    <property type="entry name" value="Thioredoxin-like"/>
    <property type="match status" value="1"/>
</dbReference>
<evidence type="ECO:0000256" key="5">
    <source>
        <dbReference type="ARBA" id="ARBA00023284"/>
    </source>
</evidence>
<comment type="subcellular location">
    <subcellularLocation>
        <location evidence="1">Cell envelope</location>
    </subcellularLocation>
</comment>
<evidence type="ECO:0000313" key="8">
    <source>
        <dbReference type="EMBL" id="PXY17558.1"/>
    </source>
</evidence>
<dbReference type="PANTHER" id="PTHR42852:SF6">
    <property type="entry name" value="THIOL:DISULFIDE INTERCHANGE PROTEIN DSBE"/>
    <property type="match status" value="1"/>
</dbReference>
<dbReference type="EMBL" id="MASU01000026">
    <property type="protein sequence ID" value="PXY17558.1"/>
    <property type="molecule type" value="Genomic_DNA"/>
</dbReference>
<sequence>MTIHDAATSARARYWRRVRWIALGVAIVAVGIGAIFGSRLGQDPTLVDSPVIGKPAPTATLPKLEGGGAVSLADMRGQIVVVNFWASWCVACREEHSALVSAANNYRSAGVVFVGVNYQDQRGAAVGFLDELGRGDPSAYRYVTDPGTKLALEFGVFGVPETFFIDRDGTIVGKIAGPSNYQLLSAALDRILAGREPRSRTEGSVQPAPGQ</sequence>
<gene>
    <name evidence="8" type="ORF">BA062_37360</name>
</gene>
<dbReference type="Proteomes" id="UP000247892">
    <property type="component" value="Unassembled WGS sequence"/>
</dbReference>
<evidence type="ECO:0000256" key="4">
    <source>
        <dbReference type="ARBA" id="ARBA00023157"/>
    </source>
</evidence>
<protein>
    <submittedName>
        <fullName evidence="8">Redoxin</fullName>
    </submittedName>
</protein>
<dbReference type="InterPro" id="IPR000866">
    <property type="entry name" value="AhpC/TSA"/>
</dbReference>
<dbReference type="Gene3D" id="3.40.30.10">
    <property type="entry name" value="Glutaredoxin"/>
    <property type="match status" value="1"/>
</dbReference>
<proteinExistence type="predicted"/>
<keyword evidence="6" id="KW-1133">Transmembrane helix</keyword>
<dbReference type="GO" id="GO:0030313">
    <property type="term" value="C:cell envelope"/>
    <property type="evidence" value="ECO:0007669"/>
    <property type="project" value="UniProtKB-SubCell"/>
</dbReference>
<evidence type="ECO:0000259" key="7">
    <source>
        <dbReference type="PROSITE" id="PS51352"/>
    </source>
</evidence>
<dbReference type="PROSITE" id="PS00194">
    <property type="entry name" value="THIOREDOXIN_1"/>
    <property type="match status" value="1"/>
</dbReference>
<dbReference type="InterPro" id="IPR036249">
    <property type="entry name" value="Thioredoxin-like_sf"/>
</dbReference>
<evidence type="ECO:0000256" key="3">
    <source>
        <dbReference type="ARBA" id="ARBA00022968"/>
    </source>
</evidence>
<dbReference type="RefSeq" id="WP_110343954.1">
    <property type="nucleotide sequence ID" value="NZ_JBHVKT010000022.1"/>
</dbReference>
<feature type="transmembrane region" description="Helical" evidence="6">
    <location>
        <begin position="20"/>
        <end position="40"/>
    </location>
</feature>
<feature type="domain" description="Thioredoxin" evidence="7">
    <location>
        <begin position="50"/>
        <end position="193"/>
    </location>
</feature>
<dbReference type="PANTHER" id="PTHR42852">
    <property type="entry name" value="THIOL:DISULFIDE INTERCHANGE PROTEIN DSBE"/>
    <property type="match status" value="1"/>
</dbReference>
<dbReference type="GO" id="GO:0016491">
    <property type="term" value="F:oxidoreductase activity"/>
    <property type="evidence" value="ECO:0007669"/>
    <property type="project" value="InterPro"/>
</dbReference>
<organism evidence="8 9">
    <name type="scientific">Prauserella flavalba</name>
    <dbReference type="NCBI Taxonomy" id="1477506"/>
    <lineage>
        <taxon>Bacteria</taxon>
        <taxon>Bacillati</taxon>
        <taxon>Actinomycetota</taxon>
        <taxon>Actinomycetes</taxon>
        <taxon>Pseudonocardiales</taxon>
        <taxon>Pseudonocardiaceae</taxon>
        <taxon>Prauserella</taxon>
    </lineage>
</organism>
<dbReference type="AlphaFoldDB" id="A0A318LFA7"/>
<evidence type="ECO:0000256" key="1">
    <source>
        <dbReference type="ARBA" id="ARBA00004196"/>
    </source>
</evidence>
<dbReference type="InterPro" id="IPR013766">
    <property type="entry name" value="Thioredoxin_domain"/>
</dbReference>
<reference evidence="8 9" key="1">
    <citation type="submission" date="2016-07" db="EMBL/GenBank/DDBJ databases">
        <title>Draft genome sequence of Prauserella sp. YIM 121212, isolated from alkaline soil.</title>
        <authorList>
            <person name="Ruckert C."/>
            <person name="Albersmeier A."/>
            <person name="Jiang C.-L."/>
            <person name="Jiang Y."/>
            <person name="Kalinowski J."/>
            <person name="Schneider O."/>
            <person name="Winkler A."/>
            <person name="Zotchev S.B."/>
        </authorList>
    </citation>
    <scope>NUCLEOTIDE SEQUENCE [LARGE SCALE GENOMIC DNA]</scope>
    <source>
        <strain evidence="8 9">YIM 121212</strain>
    </source>
</reference>
<keyword evidence="3" id="KW-0735">Signal-anchor</keyword>
<evidence type="ECO:0000313" key="9">
    <source>
        <dbReference type="Proteomes" id="UP000247892"/>
    </source>
</evidence>
<dbReference type="InterPro" id="IPR017937">
    <property type="entry name" value="Thioredoxin_CS"/>
</dbReference>
<keyword evidence="5" id="KW-0676">Redox-active center</keyword>
<keyword evidence="6" id="KW-0472">Membrane</keyword>
<evidence type="ECO:0000256" key="6">
    <source>
        <dbReference type="SAM" id="Phobius"/>
    </source>
</evidence>
<dbReference type="Pfam" id="PF00578">
    <property type="entry name" value="AhpC-TSA"/>
    <property type="match status" value="1"/>
</dbReference>
<dbReference type="OrthoDB" id="9796554at2"/>
<dbReference type="GO" id="GO:0017004">
    <property type="term" value="P:cytochrome complex assembly"/>
    <property type="evidence" value="ECO:0007669"/>
    <property type="project" value="UniProtKB-KW"/>
</dbReference>
<name>A0A318LFA7_9PSEU</name>
<comment type="caution">
    <text evidence="8">The sequence shown here is derived from an EMBL/GenBank/DDBJ whole genome shotgun (WGS) entry which is preliminary data.</text>
</comment>
<evidence type="ECO:0000256" key="2">
    <source>
        <dbReference type="ARBA" id="ARBA00022748"/>
    </source>
</evidence>